<accession>A0A1M6TA61</accession>
<proteinExistence type="predicted"/>
<dbReference type="OrthoDB" id="2610000at2"/>
<dbReference type="RefSeq" id="WP_072914253.1">
    <property type="nucleotide sequence ID" value="NZ_FRAR01000016.1"/>
</dbReference>
<dbReference type="AlphaFoldDB" id="A0A1M6TA61"/>
<evidence type="ECO:0000313" key="1">
    <source>
        <dbReference type="EMBL" id="SHK53905.1"/>
    </source>
</evidence>
<sequence>MDAYFSRVMGMGRYPDKTIKEVFCSNRPYFDQILYKNVRFRHEYAREFREWIEQLPVKEPAFLEMERIKVSIELLGDKKVRELFSKLVEVINFENPNLKLNKDLDYTVTLPQNFTVDIPSRQQQQINNFWKRLAIPEINESES</sequence>
<reference evidence="2" key="1">
    <citation type="submission" date="2016-11" db="EMBL/GenBank/DDBJ databases">
        <authorList>
            <person name="Varghese N."/>
            <person name="Submissions S."/>
        </authorList>
    </citation>
    <scope>NUCLEOTIDE SEQUENCE [LARGE SCALE GENOMIC DNA]</scope>
    <source>
        <strain evidence="2">DSM 10349</strain>
    </source>
</reference>
<name>A0A1M6TA61_9FIRM</name>
<protein>
    <submittedName>
        <fullName evidence="1">Uncharacterized protein</fullName>
    </submittedName>
</protein>
<organism evidence="1 2">
    <name type="scientific">Desulforamulus aeronauticus DSM 10349</name>
    <dbReference type="NCBI Taxonomy" id="1121421"/>
    <lineage>
        <taxon>Bacteria</taxon>
        <taxon>Bacillati</taxon>
        <taxon>Bacillota</taxon>
        <taxon>Clostridia</taxon>
        <taxon>Eubacteriales</taxon>
        <taxon>Peptococcaceae</taxon>
        <taxon>Desulforamulus</taxon>
    </lineage>
</organism>
<dbReference type="EMBL" id="FRAR01000016">
    <property type="protein sequence ID" value="SHK53905.1"/>
    <property type="molecule type" value="Genomic_DNA"/>
</dbReference>
<dbReference type="Proteomes" id="UP000183997">
    <property type="component" value="Unassembled WGS sequence"/>
</dbReference>
<evidence type="ECO:0000313" key="2">
    <source>
        <dbReference type="Proteomes" id="UP000183997"/>
    </source>
</evidence>
<gene>
    <name evidence="1" type="ORF">SAMN02745123_02218</name>
</gene>
<keyword evidence="2" id="KW-1185">Reference proteome</keyword>